<evidence type="ECO:0000259" key="2">
    <source>
        <dbReference type="PROSITE" id="PS51502"/>
    </source>
</evidence>
<dbReference type="EMBL" id="JBHSTE010000002">
    <property type="protein sequence ID" value="MFC6332066.1"/>
    <property type="molecule type" value="Genomic_DNA"/>
</dbReference>
<name>A0ABW1V3M8_9BACL</name>
<dbReference type="PROSITE" id="PS51502">
    <property type="entry name" value="S_R_A_B_BARREL"/>
    <property type="match status" value="1"/>
</dbReference>
<comment type="subunit">
    <text evidence="1">Homodimer.</text>
</comment>
<dbReference type="SMART" id="SM00886">
    <property type="entry name" value="Dabb"/>
    <property type="match status" value="1"/>
</dbReference>
<evidence type="ECO:0000313" key="4">
    <source>
        <dbReference type="Proteomes" id="UP001596233"/>
    </source>
</evidence>
<accession>A0ABW1V3M8</accession>
<dbReference type="PANTHER" id="PTHR33178">
    <property type="match status" value="1"/>
</dbReference>
<dbReference type="Proteomes" id="UP001596233">
    <property type="component" value="Unassembled WGS sequence"/>
</dbReference>
<sequence length="101" mass="11915">MDSSIIHSVIFTLKHEKNSIEAKQFLQDGRALLSSIPTVRHFQVFDQVSPKNNFQYGFSMKFESQSAYDAYNEHPVHTAFVKDRWEVEVVDFLEIDYKERQ</sequence>
<dbReference type="InterPro" id="IPR013097">
    <property type="entry name" value="Dabb"/>
</dbReference>
<feature type="domain" description="Stress-response A/B barrel" evidence="2">
    <location>
        <begin position="5"/>
        <end position="97"/>
    </location>
</feature>
<dbReference type="InterPro" id="IPR044662">
    <property type="entry name" value="HS1/DABB1-like"/>
</dbReference>
<gene>
    <name evidence="3" type="ORF">ACFP56_05480</name>
</gene>
<dbReference type="Pfam" id="PF07876">
    <property type="entry name" value="Dabb"/>
    <property type="match status" value="1"/>
</dbReference>
<comment type="caution">
    <text evidence="3">The sequence shown here is derived from an EMBL/GenBank/DDBJ whole genome shotgun (WGS) entry which is preliminary data.</text>
</comment>
<evidence type="ECO:0000256" key="1">
    <source>
        <dbReference type="ARBA" id="ARBA00011738"/>
    </source>
</evidence>
<reference evidence="4" key="1">
    <citation type="journal article" date="2019" name="Int. J. Syst. Evol. Microbiol.">
        <title>The Global Catalogue of Microorganisms (GCM) 10K type strain sequencing project: providing services to taxonomists for standard genome sequencing and annotation.</title>
        <authorList>
            <consortium name="The Broad Institute Genomics Platform"/>
            <consortium name="The Broad Institute Genome Sequencing Center for Infectious Disease"/>
            <person name="Wu L."/>
            <person name="Ma J."/>
        </authorList>
    </citation>
    <scope>NUCLEOTIDE SEQUENCE [LARGE SCALE GENOMIC DNA]</scope>
    <source>
        <strain evidence="4">PCU 280</strain>
    </source>
</reference>
<dbReference type="Gene3D" id="3.30.70.100">
    <property type="match status" value="1"/>
</dbReference>
<dbReference type="RefSeq" id="WP_379232036.1">
    <property type="nucleotide sequence ID" value="NZ_JBHSTE010000002.1"/>
</dbReference>
<dbReference type="PANTHER" id="PTHR33178:SF10">
    <property type="entry name" value="STRESS-RESPONSE A_B BARREL DOMAIN-CONTAINING PROTEIN"/>
    <property type="match status" value="1"/>
</dbReference>
<evidence type="ECO:0000313" key="3">
    <source>
        <dbReference type="EMBL" id="MFC6332066.1"/>
    </source>
</evidence>
<protein>
    <submittedName>
        <fullName evidence="3">Dabb family protein</fullName>
    </submittedName>
</protein>
<organism evidence="3 4">
    <name type="scientific">Paenibacillus septentrionalis</name>
    <dbReference type="NCBI Taxonomy" id="429342"/>
    <lineage>
        <taxon>Bacteria</taxon>
        <taxon>Bacillati</taxon>
        <taxon>Bacillota</taxon>
        <taxon>Bacilli</taxon>
        <taxon>Bacillales</taxon>
        <taxon>Paenibacillaceae</taxon>
        <taxon>Paenibacillus</taxon>
    </lineage>
</organism>
<dbReference type="InterPro" id="IPR011008">
    <property type="entry name" value="Dimeric_a/b-barrel"/>
</dbReference>
<dbReference type="SUPFAM" id="SSF54909">
    <property type="entry name" value="Dimeric alpha+beta barrel"/>
    <property type="match status" value="1"/>
</dbReference>
<proteinExistence type="predicted"/>
<keyword evidence="4" id="KW-1185">Reference proteome</keyword>